<evidence type="ECO:0000256" key="3">
    <source>
        <dbReference type="ARBA" id="ARBA00022692"/>
    </source>
</evidence>
<evidence type="ECO:0000256" key="4">
    <source>
        <dbReference type="ARBA" id="ARBA00022989"/>
    </source>
</evidence>
<dbReference type="GO" id="GO:0005886">
    <property type="term" value="C:plasma membrane"/>
    <property type="evidence" value="ECO:0007669"/>
    <property type="project" value="UniProtKB-SubCell"/>
</dbReference>
<dbReference type="Pfam" id="PF02687">
    <property type="entry name" value="FtsX"/>
    <property type="match status" value="2"/>
</dbReference>
<name>A0AAV3J621_ENTAV</name>
<keyword evidence="2" id="KW-1003">Cell membrane</keyword>
<feature type="transmembrane region" description="Helical" evidence="7">
    <location>
        <begin position="21"/>
        <end position="39"/>
    </location>
</feature>
<reference evidence="10 12" key="1">
    <citation type="submission" date="2013-03" db="EMBL/GenBank/DDBJ databases">
        <title>The Genome Sequence of Enterococcus avium ATCC_14025 (Illumina only assembly).</title>
        <authorList>
            <consortium name="The Broad Institute Genomics Platform"/>
            <consortium name="The Broad Institute Genome Sequencing Center for Infectious Disease"/>
            <person name="Earl A."/>
            <person name="Russ C."/>
            <person name="Gilmore M."/>
            <person name="Surin D."/>
            <person name="Walker B."/>
            <person name="Young S."/>
            <person name="Zeng Q."/>
            <person name="Gargeya S."/>
            <person name="Fitzgerald M."/>
            <person name="Haas B."/>
            <person name="Abouelleil A."/>
            <person name="Allen A.W."/>
            <person name="Alvarado L."/>
            <person name="Arachchi H.M."/>
            <person name="Berlin A.M."/>
            <person name="Chapman S.B."/>
            <person name="Gainer-Dewar J."/>
            <person name="Goldberg J."/>
            <person name="Griggs A."/>
            <person name="Gujja S."/>
            <person name="Hansen M."/>
            <person name="Howarth C."/>
            <person name="Imamovic A."/>
            <person name="Ireland A."/>
            <person name="Larimer J."/>
            <person name="McCowan C."/>
            <person name="Murphy C."/>
            <person name="Pearson M."/>
            <person name="Poon T.W."/>
            <person name="Priest M."/>
            <person name="Roberts A."/>
            <person name="Saif S."/>
            <person name="Shea T."/>
            <person name="Sisk P."/>
            <person name="Sykes S."/>
            <person name="Wortman J."/>
            <person name="Nusbaum C."/>
            <person name="Birren B."/>
        </authorList>
    </citation>
    <scope>NUCLEOTIDE SEQUENCE [LARGE SCALE GENOMIC DNA]</scope>
    <source>
        <strain evidence="10 12">ATCC 14025</strain>
    </source>
</reference>
<dbReference type="EMBL" id="ASWL01000002">
    <property type="protein sequence ID" value="EOU23270.1"/>
    <property type="molecule type" value="Genomic_DNA"/>
</dbReference>
<comment type="caution">
    <text evidence="11">The sequence shown here is derived from an EMBL/GenBank/DDBJ whole genome shotgun (WGS) entry which is preliminary data.</text>
</comment>
<evidence type="ECO:0000256" key="6">
    <source>
        <dbReference type="SAM" id="Coils"/>
    </source>
</evidence>
<proteinExistence type="predicted"/>
<feature type="transmembrane region" description="Helical" evidence="7">
    <location>
        <begin position="802"/>
        <end position="821"/>
    </location>
</feature>
<feature type="transmembrane region" description="Helical" evidence="7">
    <location>
        <begin position="398"/>
        <end position="419"/>
    </location>
</feature>
<accession>A0AAV3J621</accession>
<protein>
    <recommendedName>
        <fullName evidence="14">ABC transporter permease</fullName>
    </recommendedName>
</protein>
<feature type="transmembrane region" description="Helical" evidence="7">
    <location>
        <begin position="568"/>
        <end position="588"/>
    </location>
</feature>
<feature type="domain" description="ABC3 transporter permease C-terminal" evidence="8">
    <location>
        <begin position="805"/>
        <end position="911"/>
    </location>
</feature>
<sequence>MRKKKTLWKDIFRSFRYSKGRFVSILLLMMISSFALVGLKVTGPDMRETGKNYFSELNMADVSVIGSYGIDDSDREAIEKTDGVRQIEYGYLKDVTKKDTTESFRLFSKTKDISTYQIEKGRMPKKDTEIALDAKCADNYKLGDTISFTEKADITNSRILKKNSFKIVGFVNTSEVVSSLNRGQSTAGTGELKSFGVVNASNFDSPYYMIARMTFKDTKNLDPYSDNYTKKVQKHKDDLNEQLEEQPEKRLTAIKADYQTKMNDAKRQMNNARVQLSDGQQQLDAGKEQLTAARQELELKKQQMGGSENVPEQLKTQLAASEQELAQKEAEYQTQLNQFEAKKNDVQKKLNTSESQLSEAQTTVDQLKKPVYSVNNRRELPGSEGYRIYNSISSIVDALANVFPVFLFLVAALVTFTTMGRFVDEERKNSGALKALGYTDRDIYKKFVVYGLSSSMIGSIIGIVLGHTLLPMIVYSTYQDGFILPELTLKFHWGISVLACVLAFISAVIPALISAKKELRERPADLLLPKAPAEGSRILLERIPFIWNHLSFTHKVTARNLFRYKKRMLMTIFGVAGSVTLLFAGFSVQHSIEGINERQFGELIRYDMIVAESDTLTPDKKDEIKQQLSDPAIQEYAPVHYETMTKAAGANHDNQEIKLIVPEKTQNFDDYIHLNERKTKKTLHLNDDGVIITERLANLLNVEVGDQIKVKDAENQNRTMKVDGITEMYMGHFMFMNKTEYQSVFKEDFQSNASLVNLKNPSKANTKKQAAKFINLAGVAGVVQNTTMTSQIDMIVTSLNKIMEVLVFIAVLLAVVILYNLTNINVSERIRELSTIKVLGFYDKEVTLYIYRETILLTAIGIVVGFGLGEWLHQFILTSVPPNDAMFNPALSSISFIVPTVIIVIVTTILGFIINHRLKNVDMLEALKSVD</sequence>
<feature type="transmembrane region" description="Helical" evidence="7">
    <location>
        <begin position="493"/>
        <end position="513"/>
    </location>
</feature>
<dbReference type="InterPro" id="IPR025857">
    <property type="entry name" value="MacB_PCD"/>
</dbReference>
<reference evidence="11 13" key="2">
    <citation type="submission" date="2013-03" db="EMBL/GenBank/DDBJ databases">
        <title>The Genome Sequence of Enterococcus avium ATCC_14025 (PacBio/Illumina hybrid assembly).</title>
        <authorList>
            <consortium name="The Broad Institute Genomics Platform"/>
            <consortium name="The Broad Institute Genome Sequencing Center for Infectious Disease"/>
            <person name="Earl A."/>
            <person name="Russ C."/>
            <person name="Gilmore M."/>
            <person name="Surin D."/>
            <person name="Walker B."/>
            <person name="Young S."/>
            <person name="Zeng Q."/>
            <person name="Gargeya S."/>
            <person name="Fitzgerald M."/>
            <person name="Haas B."/>
            <person name="Abouelleil A."/>
            <person name="Allen A.W."/>
            <person name="Alvarado L."/>
            <person name="Arachchi H.M."/>
            <person name="Berlin A.M."/>
            <person name="Chapman S.B."/>
            <person name="Gainer-Dewar J."/>
            <person name="Goldberg J."/>
            <person name="Griggs A."/>
            <person name="Gujja S."/>
            <person name="Hansen M."/>
            <person name="Howarth C."/>
            <person name="Imamovic A."/>
            <person name="Ireland A."/>
            <person name="Larimer J."/>
            <person name="McCowan C."/>
            <person name="Murphy C."/>
            <person name="Pearson M."/>
            <person name="Poon T.W."/>
            <person name="Priest M."/>
            <person name="Roberts A."/>
            <person name="Saif S."/>
            <person name="Shea T."/>
            <person name="Sisk P."/>
            <person name="Sykes S."/>
            <person name="Wortman J."/>
            <person name="Nusbaum C."/>
            <person name="Birren B."/>
        </authorList>
    </citation>
    <scope>NUCLEOTIDE SEQUENCE [LARGE SCALE GENOMIC DNA]</scope>
    <source>
        <strain evidence="11 13">ATCC 14025</strain>
    </source>
</reference>
<keyword evidence="3 7" id="KW-0812">Transmembrane</keyword>
<keyword evidence="12" id="KW-1185">Reference proteome</keyword>
<gene>
    <name evidence="11" type="ORF">I570_01134</name>
    <name evidence="10" type="ORF">OMU_00752</name>
</gene>
<dbReference type="Pfam" id="PF12704">
    <property type="entry name" value="MacB_PCD"/>
    <property type="match status" value="1"/>
</dbReference>
<evidence type="ECO:0000256" key="7">
    <source>
        <dbReference type="SAM" id="Phobius"/>
    </source>
</evidence>
<evidence type="ECO:0000259" key="8">
    <source>
        <dbReference type="Pfam" id="PF02687"/>
    </source>
</evidence>
<dbReference type="AlphaFoldDB" id="A0AAV3J621"/>
<evidence type="ECO:0000256" key="5">
    <source>
        <dbReference type="ARBA" id="ARBA00023136"/>
    </source>
</evidence>
<dbReference type="RefSeq" id="WP_016178610.1">
    <property type="nucleotide sequence ID" value="NZ_KE136357.1"/>
</dbReference>
<feature type="domain" description="ABC3 transporter permease C-terminal" evidence="8">
    <location>
        <begin position="401"/>
        <end position="518"/>
    </location>
</feature>
<keyword evidence="4 7" id="KW-1133">Transmembrane helix</keyword>
<evidence type="ECO:0000256" key="1">
    <source>
        <dbReference type="ARBA" id="ARBA00004651"/>
    </source>
</evidence>
<dbReference type="InterPro" id="IPR003838">
    <property type="entry name" value="ABC3_permease_C"/>
</dbReference>
<feature type="transmembrane region" description="Helical" evidence="7">
    <location>
        <begin position="447"/>
        <end position="473"/>
    </location>
</feature>
<keyword evidence="5 7" id="KW-0472">Membrane</keyword>
<dbReference type="InterPro" id="IPR038766">
    <property type="entry name" value="Membrane_comp_ABC_pdt"/>
</dbReference>
<dbReference type="GeneID" id="69570622"/>
<dbReference type="Proteomes" id="UP000014104">
    <property type="component" value="Unassembled WGS sequence"/>
</dbReference>
<dbReference type="PANTHER" id="PTHR30287">
    <property type="entry name" value="MEMBRANE COMPONENT OF PREDICTED ABC SUPERFAMILY METABOLITE UPTAKE TRANSPORTER"/>
    <property type="match status" value="1"/>
</dbReference>
<organism evidence="11 13">
    <name type="scientific">Enterococcus avium ATCC 14025</name>
    <dbReference type="NCBI Taxonomy" id="1140002"/>
    <lineage>
        <taxon>Bacteria</taxon>
        <taxon>Bacillati</taxon>
        <taxon>Bacillota</taxon>
        <taxon>Bacilli</taxon>
        <taxon>Lactobacillales</taxon>
        <taxon>Enterococcaceae</taxon>
        <taxon>Enterococcus</taxon>
    </lineage>
</organism>
<evidence type="ECO:0000313" key="11">
    <source>
        <dbReference type="EMBL" id="EOU23270.1"/>
    </source>
</evidence>
<keyword evidence="6" id="KW-0175">Coiled coil</keyword>
<dbReference type="PANTHER" id="PTHR30287:SF1">
    <property type="entry name" value="INNER MEMBRANE PROTEIN"/>
    <property type="match status" value="1"/>
</dbReference>
<feature type="coiled-coil region" evidence="6">
    <location>
        <begin position="225"/>
        <end position="363"/>
    </location>
</feature>
<feature type="domain" description="MacB-like periplasmic core" evidence="9">
    <location>
        <begin position="569"/>
        <end position="763"/>
    </location>
</feature>
<evidence type="ECO:0000313" key="12">
    <source>
        <dbReference type="Proteomes" id="UP000014104"/>
    </source>
</evidence>
<feature type="transmembrane region" description="Helical" evidence="7">
    <location>
        <begin position="854"/>
        <end position="873"/>
    </location>
</feature>
<evidence type="ECO:0008006" key="14">
    <source>
        <dbReference type="Google" id="ProtNLM"/>
    </source>
</evidence>
<dbReference type="Proteomes" id="UP000014107">
    <property type="component" value="Unassembled WGS sequence"/>
</dbReference>
<evidence type="ECO:0000259" key="9">
    <source>
        <dbReference type="Pfam" id="PF12704"/>
    </source>
</evidence>
<dbReference type="EMBL" id="AHYV01000006">
    <property type="protein sequence ID" value="EOT50772.1"/>
    <property type="molecule type" value="Genomic_DNA"/>
</dbReference>
<feature type="transmembrane region" description="Helical" evidence="7">
    <location>
        <begin position="893"/>
        <end position="914"/>
    </location>
</feature>
<evidence type="ECO:0000313" key="10">
    <source>
        <dbReference type="EMBL" id="EOT50772.1"/>
    </source>
</evidence>
<evidence type="ECO:0000256" key="2">
    <source>
        <dbReference type="ARBA" id="ARBA00022475"/>
    </source>
</evidence>
<comment type="subcellular location">
    <subcellularLocation>
        <location evidence="1">Cell membrane</location>
        <topology evidence="1">Multi-pass membrane protein</topology>
    </subcellularLocation>
</comment>
<evidence type="ECO:0000313" key="13">
    <source>
        <dbReference type="Proteomes" id="UP000014107"/>
    </source>
</evidence>